<dbReference type="Gene3D" id="1.10.340.30">
    <property type="entry name" value="Hypothetical protein, domain 2"/>
    <property type="match status" value="1"/>
</dbReference>
<evidence type="ECO:0000313" key="6">
    <source>
        <dbReference type="EMBL" id="OQW50152.1"/>
    </source>
</evidence>
<evidence type="ECO:0000256" key="3">
    <source>
        <dbReference type="ARBA" id="ARBA00022763"/>
    </source>
</evidence>
<keyword evidence="4" id="KW-0234">DNA repair</keyword>
<dbReference type="EC" id="3.2.2.21" evidence="2"/>
<dbReference type="InterPro" id="IPR003265">
    <property type="entry name" value="HhH-GPD_domain"/>
</dbReference>
<reference evidence="6 7" key="1">
    <citation type="journal article" date="2017" name="Water Res.">
        <title>Comammox in drinking water systems.</title>
        <authorList>
            <person name="Wang Y."/>
            <person name="Ma L."/>
            <person name="Mao Y."/>
            <person name="Jiang X."/>
            <person name="Xia Y."/>
            <person name="Yu K."/>
            <person name="Li B."/>
            <person name="Zhang T."/>
        </authorList>
    </citation>
    <scope>NUCLEOTIDE SEQUENCE [LARGE SCALE GENOMIC DNA]</scope>
    <source>
        <strain evidence="6">SG_bin8</strain>
    </source>
</reference>
<organism evidence="6 7">
    <name type="scientific">Candidatus Raskinella chloraquaticus</name>
    <dbReference type="NCBI Taxonomy" id="1951219"/>
    <lineage>
        <taxon>Bacteria</taxon>
        <taxon>Pseudomonadati</taxon>
        <taxon>Pseudomonadota</taxon>
        <taxon>Alphaproteobacteria</taxon>
        <taxon>Hyphomicrobiales</taxon>
        <taxon>Phreatobacteraceae</taxon>
        <taxon>Candidatus Raskinella</taxon>
    </lineage>
</organism>
<proteinExistence type="predicted"/>
<keyword evidence="3" id="KW-0227">DNA damage</keyword>
<dbReference type="Proteomes" id="UP000192872">
    <property type="component" value="Unassembled WGS sequence"/>
</dbReference>
<evidence type="ECO:0000259" key="5">
    <source>
        <dbReference type="SMART" id="SM00478"/>
    </source>
</evidence>
<dbReference type="STRING" id="1827387.A4S15_00675"/>
<protein>
    <recommendedName>
        <fullName evidence="2">DNA-3-methyladenine glycosylase II</fullName>
        <ecNumber evidence="2">3.2.2.21</ecNumber>
    </recommendedName>
</protein>
<dbReference type="CDD" id="cd00056">
    <property type="entry name" value="ENDO3c"/>
    <property type="match status" value="1"/>
</dbReference>
<sequence length="214" mass="22856">MSTRIDSDEDIASGLAWLMTRDPVFAEMSALAGPLPLRRSAGGFAGLAGIVIAQQLSVKAANAIEARVEALVPGLDPKRFALKREATLRAAGLSAAKVKTLKAAAKAMVKGELDHDVLLTLDSDGVREKLTALPGIGPWTADIYCLFCLGHGDAFAAGDLALQEAVRIAYALDSRPKEKALLAMAEAWRPWRGVAARLLWAYYRVVKMREGVTG</sequence>
<dbReference type="GO" id="GO:0043916">
    <property type="term" value="F:DNA-7-methylguanine glycosylase activity"/>
    <property type="evidence" value="ECO:0007669"/>
    <property type="project" value="TreeGrafter"/>
</dbReference>
<dbReference type="Pfam" id="PF00730">
    <property type="entry name" value="HhH-GPD"/>
    <property type="match status" value="1"/>
</dbReference>
<name>A0A1W9HSB0_9HYPH</name>
<dbReference type="GO" id="GO:0032131">
    <property type="term" value="F:alkylated DNA binding"/>
    <property type="evidence" value="ECO:0007669"/>
    <property type="project" value="TreeGrafter"/>
</dbReference>
<dbReference type="InterPro" id="IPR051912">
    <property type="entry name" value="Alkylbase_DNA_Glycosylase/TA"/>
</dbReference>
<dbReference type="AlphaFoldDB" id="A0A1W9HSB0"/>
<dbReference type="GO" id="GO:0008725">
    <property type="term" value="F:DNA-3-methyladenine glycosylase activity"/>
    <property type="evidence" value="ECO:0007669"/>
    <property type="project" value="TreeGrafter"/>
</dbReference>
<comment type="catalytic activity">
    <reaction evidence="1">
        <text>Hydrolysis of alkylated DNA, releasing 3-methyladenine, 3-methylguanine, 7-methylguanine and 7-methyladenine.</text>
        <dbReference type="EC" id="3.2.2.21"/>
    </reaction>
</comment>
<feature type="domain" description="HhH-GPD" evidence="5">
    <location>
        <begin position="52"/>
        <end position="204"/>
    </location>
</feature>
<evidence type="ECO:0000256" key="4">
    <source>
        <dbReference type="ARBA" id="ARBA00023204"/>
    </source>
</evidence>
<dbReference type="RefSeq" id="WP_376800149.1">
    <property type="nucleotide sequence ID" value="NZ_DBNB01000028.1"/>
</dbReference>
<dbReference type="GO" id="GO:0005737">
    <property type="term" value="C:cytoplasm"/>
    <property type="evidence" value="ECO:0007669"/>
    <property type="project" value="TreeGrafter"/>
</dbReference>
<dbReference type="InterPro" id="IPR011257">
    <property type="entry name" value="DNA_glycosylase"/>
</dbReference>
<dbReference type="GO" id="GO:0006285">
    <property type="term" value="P:base-excision repair, AP site formation"/>
    <property type="evidence" value="ECO:0007669"/>
    <property type="project" value="TreeGrafter"/>
</dbReference>
<dbReference type="EMBL" id="LWDL01000026">
    <property type="protein sequence ID" value="OQW50152.1"/>
    <property type="molecule type" value="Genomic_DNA"/>
</dbReference>
<accession>A0A1W9HSB0</accession>
<evidence type="ECO:0000256" key="1">
    <source>
        <dbReference type="ARBA" id="ARBA00000086"/>
    </source>
</evidence>
<evidence type="ECO:0000256" key="2">
    <source>
        <dbReference type="ARBA" id="ARBA00012000"/>
    </source>
</evidence>
<dbReference type="PANTHER" id="PTHR43003">
    <property type="entry name" value="DNA-3-METHYLADENINE GLYCOSYLASE"/>
    <property type="match status" value="1"/>
</dbReference>
<dbReference type="GO" id="GO:0032993">
    <property type="term" value="C:protein-DNA complex"/>
    <property type="evidence" value="ECO:0007669"/>
    <property type="project" value="TreeGrafter"/>
</dbReference>
<dbReference type="GO" id="GO:0006307">
    <property type="term" value="P:DNA alkylation repair"/>
    <property type="evidence" value="ECO:0007669"/>
    <property type="project" value="TreeGrafter"/>
</dbReference>
<evidence type="ECO:0000313" key="7">
    <source>
        <dbReference type="Proteomes" id="UP000192872"/>
    </source>
</evidence>
<dbReference type="Gene3D" id="1.10.1670.40">
    <property type="match status" value="1"/>
</dbReference>
<gene>
    <name evidence="6" type="ORF">A4S15_00675</name>
</gene>
<dbReference type="SMART" id="SM00478">
    <property type="entry name" value="ENDO3c"/>
    <property type="match status" value="1"/>
</dbReference>
<dbReference type="PANTHER" id="PTHR43003:SF13">
    <property type="entry name" value="DNA-3-METHYLADENINE GLYCOSYLASE 2"/>
    <property type="match status" value="1"/>
</dbReference>
<comment type="caution">
    <text evidence="6">The sequence shown here is derived from an EMBL/GenBank/DDBJ whole genome shotgun (WGS) entry which is preliminary data.</text>
</comment>
<dbReference type="SUPFAM" id="SSF48150">
    <property type="entry name" value="DNA-glycosylase"/>
    <property type="match status" value="1"/>
</dbReference>